<dbReference type="EMBL" id="BARS01030690">
    <property type="protein sequence ID" value="GAG24744.1"/>
    <property type="molecule type" value="Genomic_DNA"/>
</dbReference>
<evidence type="ECO:0000256" key="2">
    <source>
        <dbReference type="ARBA" id="ARBA00022722"/>
    </source>
</evidence>
<dbReference type="Gene3D" id="3.30.920.30">
    <property type="entry name" value="Hypothetical protein"/>
    <property type="match status" value="1"/>
</dbReference>
<gene>
    <name evidence="7" type="ORF">S01H1_47845</name>
</gene>
<organism evidence="7">
    <name type="scientific">marine sediment metagenome</name>
    <dbReference type="NCBI Taxonomy" id="412755"/>
    <lineage>
        <taxon>unclassified sequences</taxon>
        <taxon>metagenomes</taxon>
        <taxon>ecological metagenomes</taxon>
    </lineage>
</organism>
<dbReference type="GO" id="GO:0016787">
    <property type="term" value="F:hydrolase activity"/>
    <property type="evidence" value="ECO:0007669"/>
    <property type="project" value="UniProtKB-KW"/>
</dbReference>
<evidence type="ECO:0000256" key="3">
    <source>
        <dbReference type="ARBA" id="ARBA00022759"/>
    </source>
</evidence>
<evidence type="ECO:0000256" key="1">
    <source>
        <dbReference type="ARBA" id="ARBA00022649"/>
    </source>
</evidence>
<sequence length="43" mass="4860">MKTITGKQLIRTLEHNGWSLLRINGSHYIFGKPGINVRITVPV</sequence>
<dbReference type="Pfam" id="PF07927">
    <property type="entry name" value="HicA_toxin"/>
    <property type="match status" value="1"/>
</dbReference>
<keyword evidence="2" id="KW-0540">Nuclease</keyword>
<keyword evidence="4" id="KW-0378">Hydrolase</keyword>
<keyword evidence="5" id="KW-0694">RNA-binding</keyword>
<keyword evidence="1" id="KW-1277">Toxin-antitoxin system</keyword>
<name>X0W1R3_9ZZZZ</name>
<evidence type="ECO:0000313" key="7">
    <source>
        <dbReference type="EMBL" id="GAG24744.1"/>
    </source>
</evidence>
<accession>X0W1R3</accession>
<keyword evidence="6" id="KW-0346">Stress response</keyword>
<dbReference type="GO" id="GO:0004519">
    <property type="term" value="F:endonuclease activity"/>
    <property type="evidence" value="ECO:0007669"/>
    <property type="project" value="UniProtKB-KW"/>
</dbReference>
<evidence type="ECO:0008006" key="8">
    <source>
        <dbReference type="Google" id="ProtNLM"/>
    </source>
</evidence>
<protein>
    <recommendedName>
        <fullName evidence="8">Type II toxin-antitoxin system HicA family toxin</fullName>
    </recommendedName>
</protein>
<evidence type="ECO:0000256" key="4">
    <source>
        <dbReference type="ARBA" id="ARBA00022801"/>
    </source>
</evidence>
<dbReference type="GO" id="GO:0003729">
    <property type="term" value="F:mRNA binding"/>
    <property type="evidence" value="ECO:0007669"/>
    <property type="project" value="InterPro"/>
</dbReference>
<dbReference type="InterPro" id="IPR012933">
    <property type="entry name" value="HicA_mRNA_interferase"/>
</dbReference>
<dbReference type="SUPFAM" id="SSF54786">
    <property type="entry name" value="YcfA/nrd intein domain"/>
    <property type="match status" value="1"/>
</dbReference>
<dbReference type="InterPro" id="IPR038570">
    <property type="entry name" value="HicA_sf"/>
</dbReference>
<reference evidence="7" key="1">
    <citation type="journal article" date="2014" name="Front. Microbiol.">
        <title>High frequency of phylogenetically diverse reductive dehalogenase-homologous genes in deep subseafloor sedimentary metagenomes.</title>
        <authorList>
            <person name="Kawai M."/>
            <person name="Futagami T."/>
            <person name="Toyoda A."/>
            <person name="Takaki Y."/>
            <person name="Nishi S."/>
            <person name="Hori S."/>
            <person name="Arai W."/>
            <person name="Tsubouchi T."/>
            <person name="Morono Y."/>
            <person name="Uchiyama I."/>
            <person name="Ito T."/>
            <person name="Fujiyama A."/>
            <person name="Inagaki F."/>
            <person name="Takami H."/>
        </authorList>
    </citation>
    <scope>NUCLEOTIDE SEQUENCE</scope>
    <source>
        <strain evidence="7">Expedition CK06-06</strain>
    </source>
</reference>
<evidence type="ECO:0000256" key="6">
    <source>
        <dbReference type="ARBA" id="ARBA00023016"/>
    </source>
</evidence>
<dbReference type="AlphaFoldDB" id="X0W1R3"/>
<evidence type="ECO:0000256" key="5">
    <source>
        <dbReference type="ARBA" id="ARBA00022884"/>
    </source>
</evidence>
<comment type="caution">
    <text evidence="7">The sequence shown here is derived from an EMBL/GenBank/DDBJ whole genome shotgun (WGS) entry which is preliminary data.</text>
</comment>
<feature type="non-terminal residue" evidence="7">
    <location>
        <position position="43"/>
    </location>
</feature>
<keyword evidence="3" id="KW-0255">Endonuclease</keyword>
<proteinExistence type="predicted"/>